<evidence type="ECO:0000256" key="1">
    <source>
        <dbReference type="SAM" id="MobiDB-lite"/>
    </source>
</evidence>
<feature type="domain" description="Protein kinase" evidence="2">
    <location>
        <begin position="413"/>
        <end position="574"/>
    </location>
</feature>
<evidence type="ECO:0000259" key="2">
    <source>
        <dbReference type="PROSITE" id="PS50011"/>
    </source>
</evidence>
<accession>A0A2H3ARB9</accession>
<evidence type="ECO:0000313" key="4">
    <source>
        <dbReference type="Proteomes" id="UP000218334"/>
    </source>
</evidence>
<gene>
    <name evidence="3" type="ORF">ARMSODRAFT_1089828</name>
</gene>
<dbReference type="Gene3D" id="3.30.200.20">
    <property type="entry name" value="Phosphorylase Kinase, domain 1"/>
    <property type="match status" value="1"/>
</dbReference>
<reference evidence="4" key="1">
    <citation type="journal article" date="2017" name="Nat. Ecol. Evol.">
        <title>Genome expansion and lineage-specific genetic innovations in the forest pathogenic fungi Armillaria.</title>
        <authorList>
            <person name="Sipos G."/>
            <person name="Prasanna A.N."/>
            <person name="Walter M.C."/>
            <person name="O'Connor E."/>
            <person name="Balint B."/>
            <person name="Krizsan K."/>
            <person name="Kiss B."/>
            <person name="Hess J."/>
            <person name="Varga T."/>
            <person name="Slot J."/>
            <person name="Riley R."/>
            <person name="Boka B."/>
            <person name="Rigling D."/>
            <person name="Barry K."/>
            <person name="Lee J."/>
            <person name="Mihaltcheva S."/>
            <person name="LaButti K."/>
            <person name="Lipzen A."/>
            <person name="Waldron R."/>
            <person name="Moloney N.M."/>
            <person name="Sperisen C."/>
            <person name="Kredics L."/>
            <person name="Vagvoelgyi C."/>
            <person name="Patrignani A."/>
            <person name="Fitzpatrick D."/>
            <person name="Nagy I."/>
            <person name="Doyle S."/>
            <person name="Anderson J.B."/>
            <person name="Grigoriev I.V."/>
            <person name="Gueldener U."/>
            <person name="Muensterkoetter M."/>
            <person name="Nagy L.G."/>
        </authorList>
    </citation>
    <scope>NUCLEOTIDE SEQUENCE [LARGE SCALE GENOMIC DNA]</scope>
    <source>
        <strain evidence="4">28-4</strain>
    </source>
</reference>
<dbReference type="Pfam" id="PF06293">
    <property type="entry name" value="Kdo"/>
    <property type="match status" value="1"/>
</dbReference>
<dbReference type="InterPro" id="IPR011009">
    <property type="entry name" value="Kinase-like_dom_sf"/>
</dbReference>
<dbReference type="Proteomes" id="UP000218334">
    <property type="component" value="Unassembled WGS sequence"/>
</dbReference>
<dbReference type="Gene3D" id="1.10.510.10">
    <property type="entry name" value="Transferase(Phosphotransferase) domain 1"/>
    <property type="match status" value="1"/>
</dbReference>
<sequence length="574" mass="63916">MAAIFPTNVREFLTFLPIAPQQGPRPSTGTTTTDYSAKDILIPPTDQPILSRLDVTLISRLTDFLTSRVGESGIGDVSCQSMLDGLDNMRLSELQDENNVSLYGEYATRVIEPVVRAIASAAGLSGRIKLSRTPVKDFACSQKGNFTMTLIRENEGIERIPTCSDEDKAFSVLFSKAEALSRSIRLDATTKQTSAAAMAVKLALQMITSRVEYGFFFGGFIAIAAQLVRSTDVSRPGHILLLSPTFKLSKAPLVHPIPKKALSQFQANIQTEPFLAIIVAMILSNLIPGYSVAPPPSNLLKPPQRLETIQDAEEGQGDAEDGHGGDNDQNDLPNVPLQVATNAMILHHPYLRSSDIHRISLRQHTSSTDPRNAGTGKHDLMLKDLPLSLLQHRSLLQLCRRAPHIPMKSPDMITLLSQIKASRWSTVWTCRAEGSEKPFVIKLVPESHSDMIWREFYMYEVVLKECSLVPRFHGMFQRPAGGWFAFCLEDVGDNLEKTYGLDWSEVKMSMPRIQWRQLVESVKQFHSLGVLHGDLEPRNVAETSEGFKFFDFGRSELHHCQQGQCDELQYLLTV</sequence>
<feature type="region of interest" description="Disordered" evidence="1">
    <location>
        <begin position="313"/>
        <end position="334"/>
    </location>
</feature>
<dbReference type="AlphaFoldDB" id="A0A2H3ARB9"/>
<name>A0A2H3ARB9_9AGAR</name>
<proteinExistence type="predicted"/>
<dbReference type="STRING" id="1076256.A0A2H3ARB9"/>
<protein>
    <recommendedName>
        <fullName evidence="2">Protein kinase domain-containing protein</fullName>
    </recommendedName>
</protein>
<dbReference type="SUPFAM" id="SSF56112">
    <property type="entry name" value="Protein kinase-like (PK-like)"/>
    <property type="match status" value="1"/>
</dbReference>
<dbReference type="InterPro" id="IPR000719">
    <property type="entry name" value="Prot_kinase_dom"/>
</dbReference>
<dbReference type="PROSITE" id="PS50011">
    <property type="entry name" value="PROTEIN_KINASE_DOM"/>
    <property type="match status" value="1"/>
</dbReference>
<organism evidence="3 4">
    <name type="scientific">Armillaria solidipes</name>
    <dbReference type="NCBI Taxonomy" id="1076256"/>
    <lineage>
        <taxon>Eukaryota</taxon>
        <taxon>Fungi</taxon>
        <taxon>Dikarya</taxon>
        <taxon>Basidiomycota</taxon>
        <taxon>Agaricomycotina</taxon>
        <taxon>Agaricomycetes</taxon>
        <taxon>Agaricomycetidae</taxon>
        <taxon>Agaricales</taxon>
        <taxon>Marasmiineae</taxon>
        <taxon>Physalacriaceae</taxon>
        <taxon>Armillaria</taxon>
    </lineage>
</organism>
<dbReference type="GO" id="GO:0004672">
    <property type="term" value="F:protein kinase activity"/>
    <property type="evidence" value="ECO:0007669"/>
    <property type="project" value="InterPro"/>
</dbReference>
<keyword evidence="4" id="KW-1185">Reference proteome</keyword>
<dbReference type="GO" id="GO:0005524">
    <property type="term" value="F:ATP binding"/>
    <property type="evidence" value="ECO:0007669"/>
    <property type="project" value="InterPro"/>
</dbReference>
<dbReference type="EMBL" id="KZ293477">
    <property type="protein sequence ID" value="PBK61329.1"/>
    <property type="molecule type" value="Genomic_DNA"/>
</dbReference>
<evidence type="ECO:0000313" key="3">
    <source>
        <dbReference type="EMBL" id="PBK61329.1"/>
    </source>
</evidence>